<dbReference type="EMBL" id="LR798409">
    <property type="protein sequence ID" value="CAB5229928.1"/>
    <property type="molecule type" value="Genomic_DNA"/>
</dbReference>
<keyword evidence="1" id="KW-1133">Transmembrane helix</keyword>
<evidence type="ECO:0000313" key="4">
    <source>
        <dbReference type="EMBL" id="CAB5229928.1"/>
    </source>
</evidence>
<accession>A0A6J7XKE7</accession>
<protein>
    <submittedName>
        <fullName evidence="4">Uncharacterized protein</fullName>
    </submittedName>
</protein>
<feature type="transmembrane region" description="Helical" evidence="1">
    <location>
        <begin position="6"/>
        <end position="31"/>
    </location>
</feature>
<proteinExistence type="predicted"/>
<keyword evidence="1" id="KW-0472">Membrane</keyword>
<keyword evidence="1" id="KW-0812">Transmembrane</keyword>
<name>A0A6J7XKE7_9CAUD</name>
<dbReference type="EMBL" id="LR796889">
    <property type="protein sequence ID" value="CAB4173115.1"/>
    <property type="molecule type" value="Genomic_DNA"/>
</dbReference>
<evidence type="ECO:0000313" key="2">
    <source>
        <dbReference type="EMBL" id="CAB4173115.1"/>
    </source>
</evidence>
<organism evidence="4">
    <name type="scientific">uncultured Caudovirales phage</name>
    <dbReference type="NCBI Taxonomy" id="2100421"/>
    <lineage>
        <taxon>Viruses</taxon>
        <taxon>Duplodnaviria</taxon>
        <taxon>Heunggongvirae</taxon>
        <taxon>Uroviricota</taxon>
        <taxon>Caudoviricetes</taxon>
        <taxon>Peduoviridae</taxon>
        <taxon>Maltschvirus</taxon>
        <taxon>Maltschvirus maltsch</taxon>
    </lineage>
</organism>
<sequence>MSDFWFGVLIALAASLSALIGLGLWFAAMVIA</sequence>
<reference evidence="4" key="1">
    <citation type="submission" date="2020-05" db="EMBL/GenBank/DDBJ databases">
        <authorList>
            <person name="Chiriac C."/>
            <person name="Salcher M."/>
            <person name="Ghai R."/>
            <person name="Kavagutti S V."/>
        </authorList>
    </citation>
    <scope>NUCLEOTIDE SEQUENCE</scope>
</reference>
<gene>
    <name evidence="3" type="ORF">UFOVP1392_26</name>
    <name evidence="4" type="ORF">UFOVP1569_25</name>
    <name evidence="2" type="ORF">UFOVP952_36</name>
</gene>
<dbReference type="EMBL" id="LR797334">
    <property type="protein sequence ID" value="CAB4204102.1"/>
    <property type="molecule type" value="Genomic_DNA"/>
</dbReference>
<evidence type="ECO:0000313" key="3">
    <source>
        <dbReference type="EMBL" id="CAB4204102.1"/>
    </source>
</evidence>
<evidence type="ECO:0000256" key="1">
    <source>
        <dbReference type="SAM" id="Phobius"/>
    </source>
</evidence>